<reference evidence="3" key="1">
    <citation type="submission" date="2020-10" db="EMBL/GenBank/DDBJ databases">
        <authorList>
            <person name="Gilroy R."/>
        </authorList>
    </citation>
    <scope>NUCLEOTIDE SEQUENCE</scope>
    <source>
        <strain evidence="3">ChiSjej4B22-9803</strain>
    </source>
</reference>
<dbReference type="InterPro" id="IPR055396">
    <property type="entry name" value="DUF7088"/>
</dbReference>
<keyword evidence="1" id="KW-0472">Membrane</keyword>
<feature type="domain" description="DUF7088" evidence="2">
    <location>
        <begin position="22"/>
        <end position="100"/>
    </location>
</feature>
<evidence type="ECO:0000313" key="4">
    <source>
        <dbReference type="Proteomes" id="UP000824111"/>
    </source>
</evidence>
<gene>
    <name evidence="3" type="ORF">IAB04_00395</name>
</gene>
<comment type="caution">
    <text evidence="3">The sequence shown here is derived from an EMBL/GenBank/DDBJ whole genome shotgun (WGS) entry which is preliminary data.</text>
</comment>
<organism evidence="3 4">
    <name type="scientific">Candidatus Avimonoglobus intestinipullorum</name>
    <dbReference type="NCBI Taxonomy" id="2840699"/>
    <lineage>
        <taxon>Bacteria</taxon>
        <taxon>Bacillati</taxon>
        <taxon>Bacillota</taxon>
        <taxon>Clostridia</taxon>
        <taxon>Eubacteriales</taxon>
        <taxon>Candidatus Avimonoglobus</taxon>
    </lineage>
</organism>
<accession>A0A9D1LTP5</accession>
<dbReference type="Proteomes" id="UP000824111">
    <property type="component" value="Unassembled WGS sequence"/>
</dbReference>
<keyword evidence="1" id="KW-0812">Transmembrane</keyword>
<evidence type="ECO:0000256" key="1">
    <source>
        <dbReference type="SAM" id="Phobius"/>
    </source>
</evidence>
<name>A0A9D1LTP5_9FIRM</name>
<dbReference type="Pfam" id="PF23357">
    <property type="entry name" value="DUF7088"/>
    <property type="match status" value="1"/>
</dbReference>
<keyword evidence="1" id="KW-1133">Transmembrane helix</keyword>
<evidence type="ECO:0000313" key="3">
    <source>
        <dbReference type="EMBL" id="HIU47801.1"/>
    </source>
</evidence>
<dbReference type="EMBL" id="DVND01000009">
    <property type="protein sequence ID" value="HIU47801.1"/>
    <property type="molecule type" value="Genomic_DNA"/>
</dbReference>
<sequence length="449" mass="49543">MNLFMTLLVQKFPIKLDMTGAQLYELSDETKTMLSQYDTPVDIYFVAGAGYESAYRLIGNIAEVLEKYAQYCPEIKYTNIDSDENPTFGQKYAEDGERITPGTVILDAGERFRVYEYGEFYNANTNAQGEVVVSSMRAEQVLNAGLRYVSRTEDFTAYFVKGHEERELAGLEEKLATENYILGELNLSMEEIPADAKLLVFAAPQVDYTDTDIAKLDAFFARGGKGLFLFDYTCSGLTNLYAYLRTWGIGVTDEVAVELDQAHTVPQAGLLLAAYGESTVTSGFAENGRYIGYAPYSKTLQLLFEENGGVRTEQVLCTTEDAYSTGNLETLENTSGNTGVQVIAAAATRQGNTPAEDAILFVSGNSALLEIEEQTVAGFGLANYDYIGNTLTFLQGSYEDYTISPKYLAGGRLILDGRQGLLIGALFIIVVPLVVLVYGIVVWFRRRHL</sequence>
<reference evidence="3" key="2">
    <citation type="journal article" date="2021" name="PeerJ">
        <title>Extensive microbial diversity within the chicken gut microbiome revealed by metagenomics and culture.</title>
        <authorList>
            <person name="Gilroy R."/>
            <person name="Ravi A."/>
            <person name="Getino M."/>
            <person name="Pursley I."/>
            <person name="Horton D.L."/>
            <person name="Alikhan N.F."/>
            <person name="Baker D."/>
            <person name="Gharbi K."/>
            <person name="Hall N."/>
            <person name="Watson M."/>
            <person name="Adriaenssens E.M."/>
            <person name="Foster-Nyarko E."/>
            <person name="Jarju S."/>
            <person name="Secka A."/>
            <person name="Antonio M."/>
            <person name="Oren A."/>
            <person name="Chaudhuri R.R."/>
            <person name="La Ragione R."/>
            <person name="Hildebrand F."/>
            <person name="Pallen M.J."/>
        </authorList>
    </citation>
    <scope>NUCLEOTIDE SEQUENCE</scope>
    <source>
        <strain evidence="3">ChiSjej4B22-9803</strain>
    </source>
</reference>
<evidence type="ECO:0000259" key="2">
    <source>
        <dbReference type="Pfam" id="PF23357"/>
    </source>
</evidence>
<dbReference type="AlphaFoldDB" id="A0A9D1LTP5"/>
<proteinExistence type="predicted"/>
<feature type="transmembrane region" description="Helical" evidence="1">
    <location>
        <begin position="421"/>
        <end position="444"/>
    </location>
</feature>
<protein>
    <submittedName>
        <fullName evidence="3">GldG family protein</fullName>
    </submittedName>
</protein>